<dbReference type="OrthoDB" id="1467621at2"/>
<proteinExistence type="predicted"/>
<evidence type="ECO:0000313" key="1">
    <source>
        <dbReference type="EMBL" id="EGC18951.1"/>
    </source>
</evidence>
<sequence length="145" mass="17017">MRYKILSIFAIVFIFTCCNRYIDHFKIEGYWRIIKADDSSKGTVICISKKKDVYVGRIYKKNDNKYVKLLVDSNDVLFTSIYKLSKVQYKFVKTKIGATLLSDYGLSTEQEYSAMTDNADTLKLIRKDNYTHTPDIILVRYKYTL</sequence>
<evidence type="ECO:0008006" key="3">
    <source>
        <dbReference type="Google" id="ProtNLM"/>
    </source>
</evidence>
<protein>
    <recommendedName>
        <fullName evidence="3">Lipocalin-like domain-containing protein</fullName>
    </recommendedName>
</protein>
<dbReference type="RefSeq" id="WP_007367259.1">
    <property type="nucleotide sequence ID" value="NZ_GL872282.1"/>
</dbReference>
<dbReference type="HOGENOM" id="CLU_149327_0_0_10"/>
<gene>
    <name evidence="1" type="ORF">HMPREF9141_2522</name>
</gene>
<evidence type="ECO:0000313" key="2">
    <source>
        <dbReference type="Proteomes" id="UP000005697"/>
    </source>
</evidence>
<accession>F0FAA5</accession>
<comment type="caution">
    <text evidence="1">The sequence shown here is derived from an EMBL/GenBank/DDBJ whole genome shotgun (WGS) entry which is preliminary data.</text>
</comment>
<organism evidence="1 2">
    <name type="scientific">Prevotella multiformis DSM 16608</name>
    <dbReference type="NCBI Taxonomy" id="888743"/>
    <lineage>
        <taxon>Bacteria</taxon>
        <taxon>Pseudomonadati</taxon>
        <taxon>Bacteroidota</taxon>
        <taxon>Bacteroidia</taxon>
        <taxon>Bacteroidales</taxon>
        <taxon>Prevotellaceae</taxon>
        <taxon>Prevotella</taxon>
    </lineage>
</organism>
<keyword evidence="2" id="KW-1185">Reference proteome</keyword>
<reference evidence="1 2" key="1">
    <citation type="submission" date="2011-01" db="EMBL/GenBank/DDBJ databases">
        <authorList>
            <person name="Muzny D."/>
            <person name="Qin X."/>
            <person name="Deng J."/>
            <person name="Jiang H."/>
            <person name="Liu Y."/>
            <person name="Qu J."/>
            <person name="Song X.-Z."/>
            <person name="Zhang L."/>
            <person name="Thornton R."/>
            <person name="Coyle M."/>
            <person name="Francisco L."/>
            <person name="Jackson L."/>
            <person name="Javaid M."/>
            <person name="Korchina V."/>
            <person name="Kovar C."/>
            <person name="Mata R."/>
            <person name="Mathew T."/>
            <person name="Ngo R."/>
            <person name="Nguyen L."/>
            <person name="Nguyen N."/>
            <person name="Okwuonu G."/>
            <person name="Ongeri F."/>
            <person name="Pham C."/>
            <person name="Simmons D."/>
            <person name="Wilczek-Boney K."/>
            <person name="Hale W."/>
            <person name="Jakkamsetti A."/>
            <person name="Pham P."/>
            <person name="Ruth R."/>
            <person name="San Lucas F."/>
            <person name="Warren J."/>
            <person name="Zhang J."/>
            <person name="Zhao Z."/>
            <person name="Zhou C."/>
            <person name="Zhu D."/>
            <person name="Lee S."/>
            <person name="Bess C."/>
            <person name="Blankenburg K."/>
            <person name="Forbes L."/>
            <person name="Fu Q."/>
            <person name="Gubbala S."/>
            <person name="Hirani K."/>
            <person name="Jayaseelan J.C."/>
            <person name="Lara F."/>
            <person name="Munidasa M."/>
            <person name="Palculict T."/>
            <person name="Patil S."/>
            <person name="Pu L.-L."/>
            <person name="Saada N."/>
            <person name="Tang L."/>
            <person name="Weissenberger G."/>
            <person name="Zhu Y."/>
            <person name="Hemphill L."/>
            <person name="Shang Y."/>
            <person name="Youmans B."/>
            <person name="Ayvaz T."/>
            <person name="Ross M."/>
            <person name="Santibanez J."/>
            <person name="Aqrawi P."/>
            <person name="Gross S."/>
            <person name="Joshi V."/>
            <person name="Fowler G."/>
            <person name="Nazareth L."/>
            <person name="Reid J."/>
            <person name="Worley K."/>
            <person name="Petrosino J."/>
            <person name="Highlander S."/>
            <person name="Gibbs R."/>
        </authorList>
    </citation>
    <scope>NUCLEOTIDE SEQUENCE [LARGE SCALE GENOMIC DNA]</scope>
    <source>
        <strain evidence="1 2">DSM 16608</strain>
    </source>
</reference>
<dbReference type="AlphaFoldDB" id="F0FAA5"/>
<dbReference type="EMBL" id="AEWX01000039">
    <property type="protein sequence ID" value="EGC18951.1"/>
    <property type="molecule type" value="Genomic_DNA"/>
</dbReference>
<name>F0FAA5_9BACT</name>
<dbReference type="Proteomes" id="UP000005697">
    <property type="component" value="Unassembled WGS sequence"/>
</dbReference>
<dbReference type="STRING" id="888743.HMPREF9141_2522"/>